<dbReference type="InterPro" id="IPR036869">
    <property type="entry name" value="J_dom_sf"/>
</dbReference>
<dbReference type="GO" id="GO:0046872">
    <property type="term" value="F:metal ion binding"/>
    <property type="evidence" value="ECO:0007669"/>
    <property type="project" value="UniProtKB-KW"/>
</dbReference>
<feature type="region of interest" description="Disordered" evidence="9">
    <location>
        <begin position="2116"/>
        <end position="2172"/>
    </location>
</feature>
<feature type="compositionally biased region" description="Pro residues" evidence="9">
    <location>
        <begin position="1606"/>
        <end position="1624"/>
    </location>
</feature>
<keyword evidence="13" id="KW-1185">Reference proteome</keyword>
<evidence type="ECO:0000256" key="1">
    <source>
        <dbReference type="ARBA" id="ARBA00001966"/>
    </source>
</evidence>
<dbReference type="STRING" id="296587.C1E0I9"/>
<feature type="region of interest" description="Disordered" evidence="9">
    <location>
        <begin position="1600"/>
        <end position="1628"/>
    </location>
</feature>
<dbReference type="SUPFAM" id="SSF46565">
    <property type="entry name" value="Chaperone J-domain"/>
    <property type="match status" value="1"/>
</dbReference>
<feature type="compositionally biased region" description="Basic residues" evidence="9">
    <location>
        <begin position="306"/>
        <end position="319"/>
    </location>
</feature>
<dbReference type="SMART" id="SM00333">
    <property type="entry name" value="TUDOR"/>
    <property type="match status" value="2"/>
</dbReference>
<reference evidence="12 13" key="1">
    <citation type="journal article" date="2009" name="Science">
        <title>Green evolution and dynamic adaptations revealed by genomes of the marine picoeukaryotes Micromonas.</title>
        <authorList>
            <person name="Worden A.Z."/>
            <person name="Lee J.H."/>
            <person name="Mock T."/>
            <person name="Rouze P."/>
            <person name="Simmons M.P."/>
            <person name="Aerts A.L."/>
            <person name="Allen A.E."/>
            <person name="Cuvelier M.L."/>
            <person name="Derelle E."/>
            <person name="Everett M.V."/>
            <person name="Foulon E."/>
            <person name="Grimwood J."/>
            <person name="Gundlach H."/>
            <person name="Henrissat B."/>
            <person name="Napoli C."/>
            <person name="McDonald S.M."/>
            <person name="Parker M.S."/>
            <person name="Rombauts S."/>
            <person name="Salamov A."/>
            <person name="Von Dassow P."/>
            <person name="Badger J.H."/>
            <person name="Coutinho P.M."/>
            <person name="Demir E."/>
            <person name="Dubchak I."/>
            <person name="Gentemann C."/>
            <person name="Eikrem W."/>
            <person name="Gready J.E."/>
            <person name="John U."/>
            <person name="Lanier W."/>
            <person name="Lindquist E.A."/>
            <person name="Lucas S."/>
            <person name="Mayer K.F."/>
            <person name="Moreau H."/>
            <person name="Not F."/>
            <person name="Otillar R."/>
            <person name="Panaud O."/>
            <person name="Pangilinan J."/>
            <person name="Paulsen I."/>
            <person name="Piegu B."/>
            <person name="Poliakov A."/>
            <person name="Robbens S."/>
            <person name="Schmutz J."/>
            <person name="Toulza E."/>
            <person name="Wyss T."/>
            <person name="Zelensky A."/>
            <person name="Zhou K."/>
            <person name="Armbrust E.V."/>
            <person name="Bhattacharya D."/>
            <person name="Goodenough U.W."/>
            <person name="Van de Peer Y."/>
            <person name="Grigoriev I.V."/>
        </authorList>
    </citation>
    <scope>NUCLEOTIDE SEQUENCE [LARGE SCALE GENOMIC DNA]</scope>
    <source>
        <strain evidence="13">RCC299 / NOUM17</strain>
    </source>
</reference>
<dbReference type="GO" id="GO:0051539">
    <property type="term" value="F:4 iron, 4 sulfur cluster binding"/>
    <property type="evidence" value="ECO:0007669"/>
    <property type="project" value="InterPro"/>
</dbReference>
<feature type="region of interest" description="Disordered" evidence="9">
    <location>
        <begin position="2056"/>
        <end position="2098"/>
    </location>
</feature>
<keyword evidence="6" id="KW-0411">Iron-sulfur</keyword>
<dbReference type="PANTHER" id="PTHR46213">
    <property type="entry name" value="TRANSCRIPTIONAL ACTIVATOR DEMETER"/>
    <property type="match status" value="1"/>
</dbReference>
<evidence type="ECO:0000259" key="10">
    <source>
        <dbReference type="SMART" id="SM00333"/>
    </source>
</evidence>
<dbReference type="Proteomes" id="UP000002009">
    <property type="component" value="Chromosome 2"/>
</dbReference>
<evidence type="ECO:0000313" key="12">
    <source>
        <dbReference type="EMBL" id="ACO61309.1"/>
    </source>
</evidence>
<feature type="domain" description="HhH-GPD" evidence="11">
    <location>
        <begin position="1363"/>
        <end position="1531"/>
    </location>
</feature>
<dbReference type="Pfam" id="PF15628">
    <property type="entry name" value="RRM_DME"/>
    <property type="match status" value="1"/>
</dbReference>
<evidence type="ECO:0000256" key="7">
    <source>
        <dbReference type="ARBA" id="ARBA00023125"/>
    </source>
</evidence>
<evidence type="ECO:0000256" key="8">
    <source>
        <dbReference type="ARBA" id="ARBA00023242"/>
    </source>
</evidence>
<sequence>MRLPSKLKKPRSDAAVPSSKTPRGRGGPRAALEPPSPSPTRDGSRKPRTPASSRDDPPGSRAGTRAKVPRLLRRVTRGALKPVKPPARSTRNVAPTYVPKKRREELAPTPHADEPRNTRKPPRKNKLLERTPRGALAAAAAAAAAHRRGRPRTDRDAVVSDAVRREPRTPQGRAARRDALEDRPRTLIGRRVRVELNRAKRTLQTAHRALANVVGRRLLVFWPSDAKFYRGCVAGYDSSNGKHHLVYDDGDEERVNLAKQRVMWEGGADDDTRAAMNALGENRRREGKKKRDGADGAAEAAAGRDTKRKRTTKKVPKKKAEREEEGAPMSGAVEADGCKEGIDEPERVTKVGREGGGVGTFRARETAEKLNAPGKKSKPKKRITMRHAVALALRRAGDKGMSTEEIVNLVMRDRRLVIKSKSPRGSITAVLWNRSKSKGLFVSAGPSRHKLAPGIHIPDADCGVADEDAYDPPASPPAAAANEPAKDVCAMLSVIGGERVCVTLAFNQTFTPVPRVDESSRWCGLALSPGVGTWSKRGRRKPRSPSVLSAARVNRHVSRLRGVVHTIFKGPKKYSRRTVEKMREEFRARVAQHMAGAIADADAALARGRRTTPACPCRVCDDPDNPANSVAFRCQLAVDDEDDRVRVSLVPEPPVCLQIQATLSALTHTVGAAIALQGAASIGFRVGVAWPMDGCHYPAKIIRYDPEELKHMVEYDDDGVREYLALWDEDIVPLDGTTRRGVLGLHAPDLSSFTVEDTPLPRAQSDIRRYISMDQMVTTFGGPEMDWVERGFAPHRKGRGRPPKHGPRPEVAYVKGPKMPRHRRCGMCHTCLHPTLKKRCEMNKGPIIPRGKNKERGYRYVQTQAYTPLSVKTVFVTANAGYQPDMNFDEFIQWGLPATDRVPDLTDGVANMSLRREVPREISAAALTFPANASHLFDAPPRNVEIEDDNLLADDVPLARFISNAEERDDEEDDDDEKDKDDDDIPLARLLPTCDNEETHVWDSIGNAIDETSAPYEEVDALITAGWGENKRPRLARTRGDRGRKRVYALAALNWNTRMVRALNPNIPREPEVDTEFLPEIPYYGSVPFWRVPRWAHPLWPLGGIGINYGVVNRRPMREARKLPRVWRGKDLDMIVFGRDERLEWARKTGMFLARARTALGDRRLKMDAWGGSVLDSVFGALLTQNVSDVLSSSAIMNLAAKFPGPGTYLGRHKARERSPPPGNVETDGPNADPFDSPPRSSAGPQPTEEPVTEEPVTEEPVTEEPVTEEPVTEEPVTEEPVTEEPVTEELVTAATGAAAFMDERVSRPAFETSQPPEAEPAEPRAEKTLAPVAIPAPPDAGPSPEPTPPTPPTPPVAEKKSKAQRIREERAALAAQALEAQDPCPRSENTYDMIDWRAVMNAPLGDVVECIRCRGMHFMQARRIQRILRRIHDERKGELSLEFLRNCTVEIARGYLLSLEGFGVKTVSCITLLSLFRADFPVDVNVGRIMARLGWVPLETEQALEELAEYAPEPAVYTFLRERLNSFGLQTLFELHYHMITLGKVFCEKRTPNCRACPLRDMCEYASSGGKHQTDPKKARQDTIGTAAATAAAAAAAAAGTASPPLSPVTPAPANPAPPPPPSHLDVTNEILEAGDEPKASAPETLDETLDAIMRVGGSWEKGGKPPSGAAAVLRLDPGADFLTAKAAHQRLSRVVHPDKCADPRADRAFALITAARNAMDPHFHKPFDNPDSVVKDGAYNVTVDNEIIVEETPCGVHDIEDDPTSDACMAATLSAETAGFAAHAATVAASIAASPLQLAIRPPPPNMSRIRHELKAWSLTSDLVPASLLERAPELDVGYYLAVRCGLPSATAAARIASESAGRKMVPLTVMVPCRAAMNGKFPLHGTYFQTNEVFLDAETAVRPKLVAASELETLPTVSVYLGSSVASICRGMSRAEVASSFANRAVCVRSWEPHTGHPRPLPRWACPFIPLGASLGPAPGDDETITALRPPPPTPPANVEDDDKEREERAELDAIAGMDEAWDVVEDGPELAAAAAAALRAADAIDGVAANAAAEEDDDDAFERGGGDDTAGDELGVEDGAPRATKVRRVASTTEWSSRVLLEYAARRRYAAETAREAAKAERRRRRKEEREAARRRGGSAGREASASSAGAASTASDGSGSVAKRKASEEAGVPIYRFFAPRGSSPPA</sequence>
<dbReference type="KEGG" id="mis:MICPUN_56174"/>
<dbReference type="GO" id="GO:0019104">
    <property type="term" value="F:DNA N-glycosylase activity"/>
    <property type="evidence" value="ECO:0007669"/>
    <property type="project" value="InterPro"/>
</dbReference>
<dbReference type="Gene3D" id="1.10.287.110">
    <property type="entry name" value="DnaJ domain"/>
    <property type="match status" value="1"/>
</dbReference>
<feature type="region of interest" description="Disordered" evidence="9">
    <location>
        <begin position="1302"/>
        <end position="1366"/>
    </location>
</feature>
<dbReference type="SUPFAM" id="SSF48150">
    <property type="entry name" value="DNA-glycosylase"/>
    <property type="match status" value="1"/>
</dbReference>
<feature type="region of interest" description="Disordered" evidence="9">
    <location>
        <begin position="1210"/>
        <end position="1289"/>
    </location>
</feature>
<organism evidence="12 13">
    <name type="scientific">Micromonas commoda (strain RCC299 / NOUM17 / CCMP2709)</name>
    <name type="common">Picoplanktonic green alga</name>
    <dbReference type="NCBI Taxonomy" id="296587"/>
    <lineage>
        <taxon>Eukaryota</taxon>
        <taxon>Viridiplantae</taxon>
        <taxon>Chlorophyta</taxon>
        <taxon>Mamiellophyceae</taxon>
        <taxon>Mamiellales</taxon>
        <taxon>Mamiellaceae</taxon>
        <taxon>Micromonas</taxon>
    </lineage>
</organism>
<dbReference type="InterPro" id="IPR044811">
    <property type="entry name" value="DME/ROS1"/>
</dbReference>
<dbReference type="Gene3D" id="1.10.1670.10">
    <property type="entry name" value="Helix-hairpin-Helix base-excision DNA repair enzymes (C-terminal)"/>
    <property type="match status" value="1"/>
</dbReference>
<protein>
    <submittedName>
        <fullName evidence="12">DNA glycosylase</fullName>
    </submittedName>
</protein>
<gene>
    <name evidence="12" type="ORF">MICPUN_56174</name>
</gene>
<comment type="subcellular location">
    <subcellularLocation>
        <location evidence="2">Nucleus</location>
    </subcellularLocation>
</comment>
<feature type="compositionally biased region" description="Basic and acidic residues" evidence="9">
    <location>
        <begin position="336"/>
        <end position="353"/>
    </location>
</feature>
<dbReference type="SMART" id="SM00478">
    <property type="entry name" value="ENDO3c"/>
    <property type="match status" value="1"/>
</dbReference>
<dbReference type="InterPro" id="IPR028925">
    <property type="entry name" value="RRM_DME"/>
</dbReference>
<feature type="compositionally biased region" description="Basic residues" evidence="9">
    <location>
        <begin position="793"/>
        <end position="806"/>
    </location>
</feature>
<dbReference type="Pfam" id="PF15626">
    <property type="entry name" value="mono-CXXC"/>
    <property type="match status" value="1"/>
</dbReference>
<dbReference type="GO" id="GO:0141166">
    <property type="term" value="P:chromosomal 5-methylcytosine DNA demethylation pathway"/>
    <property type="evidence" value="ECO:0007669"/>
    <property type="project" value="InterPro"/>
</dbReference>
<dbReference type="SMART" id="SM00525">
    <property type="entry name" value="FES"/>
    <property type="match status" value="1"/>
</dbReference>
<feature type="compositionally biased region" description="Basic and acidic residues" evidence="9">
    <location>
        <begin position="102"/>
        <end position="117"/>
    </location>
</feature>
<dbReference type="GO" id="GO:0003677">
    <property type="term" value="F:DNA binding"/>
    <property type="evidence" value="ECO:0007669"/>
    <property type="project" value="UniProtKB-KW"/>
</dbReference>
<evidence type="ECO:0000259" key="11">
    <source>
        <dbReference type="SMART" id="SM00478"/>
    </source>
</evidence>
<keyword evidence="8" id="KW-0539">Nucleus</keyword>
<dbReference type="CDD" id="cd20404">
    <property type="entry name" value="Tudor_Agenet_AtEML-like"/>
    <property type="match status" value="2"/>
</dbReference>
<proteinExistence type="inferred from homology"/>
<feature type="domain" description="Tudor" evidence="10">
    <location>
        <begin position="210"/>
        <end position="268"/>
    </location>
</feature>
<evidence type="ECO:0000256" key="5">
    <source>
        <dbReference type="ARBA" id="ARBA00023004"/>
    </source>
</evidence>
<feature type="compositionally biased region" description="Pro residues" evidence="9">
    <location>
        <begin position="1335"/>
        <end position="1356"/>
    </location>
</feature>
<dbReference type="InterPro" id="IPR001623">
    <property type="entry name" value="DnaJ_domain"/>
</dbReference>
<dbReference type="InterPro" id="IPR039479">
    <property type="entry name" value="Mono-CXXC"/>
</dbReference>
<dbReference type="RefSeq" id="XP_002500051.1">
    <property type="nucleotide sequence ID" value="XM_002500005.1"/>
</dbReference>
<evidence type="ECO:0000256" key="9">
    <source>
        <dbReference type="SAM" id="MobiDB-lite"/>
    </source>
</evidence>
<name>C1E0I9_MICCC</name>
<keyword evidence="5" id="KW-0408">Iron</keyword>
<evidence type="ECO:0000256" key="3">
    <source>
        <dbReference type="ARBA" id="ARBA00005646"/>
    </source>
</evidence>
<accession>C1E0I9</accession>
<feature type="compositionally biased region" description="Low complexity" evidence="9">
    <location>
        <begin position="135"/>
        <end position="144"/>
    </location>
</feature>
<dbReference type="InterPro" id="IPR002999">
    <property type="entry name" value="Tudor"/>
</dbReference>
<dbReference type="OrthoDB" id="5607at2759"/>
<feature type="compositionally biased region" description="Acidic residues" evidence="9">
    <location>
        <begin position="1251"/>
        <end position="1288"/>
    </location>
</feature>
<comment type="similarity">
    <text evidence="3">Belongs to the DNA glycosylase family. DEMETER subfamily.</text>
</comment>
<dbReference type="InterPro" id="IPR003265">
    <property type="entry name" value="HhH-GPD_domain"/>
</dbReference>
<dbReference type="eggNOG" id="KOG1525">
    <property type="taxonomic scope" value="Eukaryota"/>
</dbReference>
<keyword evidence="7" id="KW-0238">DNA-binding</keyword>
<feature type="compositionally biased region" description="Basic and acidic residues" evidence="9">
    <location>
        <begin position="151"/>
        <end position="168"/>
    </location>
</feature>
<evidence type="ECO:0000256" key="4">
    <source>
        <dbReference type="ARBA" id="ARBA00022723"/>
    </source>
</evidence>
<feature type="compositionally biased region" description="Acidic residues" evidence="9">
    <location>
        <begin position="967"/>
        <end position="985"/>
    </location>
</feature>
<feature type="region of interest" description="Disordered" evidence="9">
    <location>
        <begin position="793"/>
        <end position="815"/>
    </location>
</feature>
<feature type="domain" description="Tudor" evidence="10">
    <location>
        <begin position="678"/>
        <end position="737"/>
    </location>
</feature>
<evidence type="ECO:0000313" key="13">
    <source>
        <dbReference type="Proteomes" id="UP000002009"/>
    </source>
</evidence>
<dbReference type="GO" id="GO:0005634">
    <property type="term" value="C:nucleus"/>
    <property type="evidence" value="ECO:0007669"/>
    <property type="project" value="UniProtKB-SubCell"/>
</dbReference>
<feature type="region of interest" description="Disordered" evidence="9">
    <location>
        <begin position="1979"/>
        <end position="2012"/>
    </location>
</feature>
<feature type="compositionally biased region" description="Basic residues" evidence="9">
    <location>
        <begin position="67"/>
        <end position="76"/>
    </location>
</feature>
<feature type="compositionally biased region" description="Low complexity" evidence="9">
    <location>
        <begin position="2145"/>
        <end position="2165"/>
    </location>
</feature>
<dbReference type="InterPro" id="IPR023170">
    <property type="entry name" value="HhH_base_excis_C"/>
</dbReference>
<dbReference type="InParanoid" id="C1E0I9"/>
<comment type="cofactor">
    <cofactor evidence="1">
        <name>[4Fe-4S] cluster</name>
        <dbReference type="ChEBI" id="CHEBI:49883"/>
    </cofactor>
</comment>
<evidence type="ECO:0000256" key="6">
    <source>
        <dbReference type="ARBA" id="ARBA00023014"/>
    </source>
</evidence>
<dbReference type="PANTHER" id="PTHR46213:SF13">
    <property type="entry name" value="DEMETER-LIKE PROTEIN 2-RELATED"/>
    <property type="match status" value="1"/>
</dbReference>
<dbReference type="InterPro" id="IPR011257">
    <property type="entry name" value="DNA_glycosylase"/>
</dbReference>
<dbReference type="GeneID" id="8241245"/>
<dbReference type="CDD" id="cd06257">
    <property type="entry name" value="DnaJ"/>
    <property type="match status" value="1"/>
</dbReference>
<feature type="region of interest" description="Disordered" evidence="9">
    <location>
        <begin position="1"/>
        <end position="180"/>
    </location>
</feature>
<dbReference type="SUPFAM" id="SSF63748">
    <property type="entry name" value="Tudor/PWWP/MBT"/>
    <property type="match status" value="1"/>
</dbReference>
<dbReference type="InterPro" id="IPR003651">
    <property type="entry name" value="Endonuclease3_FeS-loop_motif"/>
</dbReference>
<dbReference type="GO" id="GO:0035514">
    <property type="term" value="F:DNA demethylase activity"/>
    <property type="evidence" value="ECO:0007669"/>
    <property type="project" value="InterPro"/>
</dbReference>
<dbReference type="Gene3D" id="2.30.30.140">
    <property type="match status" value="1"/>
</dbReference>
<dbReference type="GO" id="GO:0006284">
    <property type="term" value="P:base-excision repair"/>
    <property type="evidence" value="ECO:0007669"/>
    <property type="project" value="InterPro"/>
</dbReference>
<feature type="region of interest" description="Disordered" evidence="9">
    <location>
        <begin position="279"/>
        <end position="361"/>
    </location>
</feature>
<keyword evidence="4" id="KW-0479">Metal-binding</keyword>
<feature type="region of interest" description="Disordered" evidence="9">
    <location>
        <begin position="962"/>
        <end position="987"/>
    </location>
</feature>
<evidence type="ECO:0000256" key="2">
    <source>
        <dbReference type="ARBA" id="ARBA00004123"/>
    </source>
</evidence>
<dbReference type="EMBL" id="CP001323">
    <property type="protein sequence ID" value="ACO61309.1"/>
    <property type="molecule type" value="Genomic_DNA"/>
</dbReference>
<dbReference type="Gene3D" id="1.10.340.30">
    <property type="entry name" value="Hypothetical protein, domain 2"/>
    <property type="match status" value="1"/>
</dbReference>